<keyword evidence="3" id="KW-1185">Reference proteome</keyword>
<evidence type="ECO:0000313" key="3">
    <source>
        <dbReference type="Proteomes" id="UP001177295"/>
    </source>
</evidence>
<feature type="signal peptide" evidence="1">
    <location>
        <begin position="1"/>
        <end position="18"/>
    </location>
</feature>
<keyword evidence="1" id="KW-0732">Signal</keyword>
<sequence>MKRAFLAAIALTLVAASATVFLNQDKALASVDNIISDANFINENAMDEGQIAAFINKFPKSCLLPRNYPQDLSPISFIEPNNYFDHGSQQTSAARIINKMSKYYHLNPQVILTTLEKEQALVSGSQGCASWRYNSAMGYNCPDGSENSLKNYPDLGIYRTCVKNPGNAGFARQVNRAAWQLRFDQERAYGNLSWGGDGNVYYYGRMTEGFRSRRQGEPAIYYDGVIAIGGKSFKLANGATAALYNYTPHFNSFERIFTAWFGDPHATPETAYVCRDGVNLAGVATGARVVPSRTNAANDNLTVSAPNNTSTRCAEFHTWANAGLQTWGKHTASNSYTFDQKYSKVVSYKTDAKNSLLTKVDYSGTASGRVEFHTWTQNNLQWIAHTATTAGPIDPLLSEVITADTDGDGRDEYYLVNYQQTNSGMIEVHGWSNGGNSWFRHTATNHPSVSMQEGRVIAADLNGDKKDEFIFVRFGKTSSGRVEFHVWDNSLQHWVRHTASNYPEAGYDVNPDVNEIVAADLSGRGKDTIYYVKYSNTASGRLEVHGWTDGQESWISHIATSSGSY</sequence>
<dbReference type="Proteomes" id="UP001177295">
    <property type="component" value="Chromosome"/>
</dbReference>
<evidence type="ECO:0000256" key="1">
    <source>
        <dbReference type="SAM" id="SignalP"/>
    </source>
</evidence>
<feature type="chain" id="PRO_5046212298" description="VCBS repeat-containing protein" evidence="1">
    <location>
        <begin position="19"/>
        <end position="565"/>
    </location>
</feature>
<name>A0ABY8WYV7_9BACT</name>
<dbReference type="InterPro" id="IPR028994">
    <property type="entry name" value="Integrin_alpha_N"/>
</dbReference>
<dbReference type="EMBL" id="CP124550">
    <property type="protein sequence ID" value="WIO46486.1"/>
    <property type="molecule type" value="Genomic_DNA"/>
</dbReference>
<proteinExistence type="predicted"/>
<evidence type="ECO:0008006" key="4">
    <source>
        <dbReference type="Google" id="ProtNLM"/>
    </source>
</evidence>
<gene>
    <name evidence="2" type="ORF">SEML1_0891</name>
</gene>
<reference evidence="2 3" key="1">
    <citation type="journal article" date="2023" name="Cell">
        <title>Genetic manipulation of Patescibacteria provides mechanistic insights into microbial dark matter and the epibiotic lifestyle.</title>
        <authorList>
            <person name="Wang Y."/>
            <person name="Gallagher L.A."/>
            <person name="Andrade P.A."/>
            <person name="Liu A."/>
            <person name="Humphreys I.R."/>
            <person name="Turkarslan S."/>
            <person name="Cutler K.J."/>
            <person name="Arrieta-Ortiz M.L."/>
            <person name="Li Y."/>
            <person name="Radey M.C."/>
            <person name="McLean J.S."/>
            <person name="Cong Q."/>
            <person name="Baker D."/>
            <person name="Baliga N.S."/>
            <person name="Peterson S.B."/>
            <person name="Mougous J.D."/>
        </authorList>
    </citation>
    <scope>NUCLEOTIDE SEQUENCE [LARGE SCALE GENOMIC DNA]</scope>
    <source>
        <strain evidence="2 3">ML1</strain>
    </source>
</reference>
<protein>
    <recommendedName>
        <fullName evidence="4">VCBS repeat-containing protein</fullName>
    </recommendedName>
</protein>
<organism evidence="2 3">
    <name type="scientific">Candidatus Southlakia epibionticum</name>
    <dbReference type="NCBI Taxonomy" id="3043284"/>
    <lineage>
        <taxon>Bacteria</taxon>
        <taxon>Candidatus Saccharimonadota</taxon>
        <taxon>Candidatus Saccharimonadia</taxon>
        <taxon>Candidatus Saccharimonadales</taxon>
        <taxon>Candidatus Saccharimonadaceae</taxon>
        <taxon>Candidatus Southlakia</taxon>
    </lineage>
</organism>
<evidence type="ECO:0000313" key="2">
    <source>
        <dbReference type="EMBL" id="WIO46486.1"/>
    </source>
</evidence>
<dbReference type="SUPFAM" id="SSF69318">
    <property type="entry name" value="Integrin alpha N-terminal domain"/>
    <property type="match status" value="1"/>
</dbReference>
<dbReference type="RefSeq" id="WP_376754007.1">
    <property type="nucleotide sequence ID" value="NZ_CP124550.1"/>
</dbReference>
<accession>A0ABY8WYV7</accession>